<dbReference type="InterPro" id="IPR020103">
    <property type="entry name" value="PsdUridine_synth_cat_dom_sf"/>
</dbReference>
<dbReference type="InterPro" id="IPR006224">
    <property type="entry name" value="PsdUridine_synth_RluA-like_CS"/>
</dbReference>
<dbReference type="SUPFAM" id="SSF55174">
    <property type="entry name" value="Alpha-L RNA-binding motif"/>
    <property type="match status" value="1"/>
</dbReference>
<dbReference type="AlphaFoldDB" id="A0A382T463"/>
<dbReference type="Gene3D" id="3.10.290.10">
    <property type="entry name" value="RNA-binding S4 domain"/>
    <property type="match status" value="1"/>
</dbReference>
<dbReference type="CDD" id="cd02869">
    <property type="entry name" value="PseudoU_synth_RluA_like"/>
    <property type="match status" value="1"/>
</dbReference>
<dbReference type="Pfam" id="PF01479">
    <property type="entry name" value="S4"/>
    <property type="match status" value="1"/>
</dbReference>
<dbReference type="InterPro" id="IPR006145">
    <property type="entry name" value="PsdUridine_synth_RsuA/RluA"/>
</dbReference>
<dbReference type="PANTHER" id="PTHR21600">
    <property type="entry name" value="MITOCHONDRIAL RNA PSEUDOURIDINE SYNTHASE"/>
    <property type="match status" value="1"/>
</dbReference>
<dbReference type="InterPro" id="IPR036986">
    <property type="entry name" value="S4_RNA-bd_sf"/>
</dbReference>
<gene>
    <name evidence="4" type="ORF">METZ01_LOCUS368925</name>
</gene>
<reference evidence="4" key="1">
    <citation type="submission" date="2018-05" db="EMBL/GenBank/DDBJ databases">
        <authorList>
            <person name="Lanie J.A."/>
            <person name="Ng W.-L."/>
            <person name="Kazmierczak K.M."/>
            <person name="Andrzejewski T.M."/>
            <person name="Davidsen T.M."/>
            <person name="Wayne K.J."/>
            <person name="Tettelin H."/>
            <person name="Glass J.I."/>
            <person name="Rusch D."/>
            <person name="Podicherti R."/>
            <person name="Tsui H.-C.T."/>
            <person name="Winkler M.E."/>
        </authorList>
    </citation>
    <scope>NUCLEOTIDE SEQUENCE</scope>
</reference>
<protein>
    <recommendedName>
        <fullName evidence="3">RNA-binding S4 domain-containing protein</fullName>
    </recommendedName>
</protein>
<dbReference type="InterPro" id="IPR002942">
    <property type="entry name" value="S4_RNA-bd"/>
</dbReference>
<dbReference type="Gene3D" id="3.30.2350.10">
    <property type="entry name" value="Pseudouridine synthase"/>
    <property type="match status" value="1"/>
</dbReference>
<dbReference type="CDD" id="cd00165">
    <property type="entry name" value="S4"/>
    <property type="match status" value="1"/>
</dbReference>
<sequence>MKIAKEPIKFIITPVQSGNRIDKLLALINHEYSRSYVKKIILQGGLYINSKNIKDPAFKVSSYQKIKIVIPLIKELQLEAQNIPLDILYEDEFIIVINKKAGMVVHPGTGNDKDTLVNALLHHCGNNLSGIGGVQRPGIIHRLDKNTSGIMLAAKNDTAHRVLSKDISLKKVERIYKVFVWGTPKMVKGEINLNISRDPQDRLKMAVTKKGGRSAVTLYKILKSYH</sequence>
<dbReference type="GO" id="GO:0003723">
    <property type="term" value="F:RNA binding"/>
    <property type="evidence" value="ECO:0007669"/>
    <property type="project" value="InterPro"/>
</dbReference>
<dbReference type="SMART" id="SM00363">
    <property type="entry name" value="S4"/>
    <property type="match status" value="1"/>
</dbReference>
<dbReference type="EMBL" id="UINC01133247">
    <property type="protein sequence ID" value="SVD16071.1"/>
    <property type="molecule type" value="Genomic_DNA"/>
</dbReference>
<accession>A0A382T463</accession>
<evidence type="ECO:0000256" key="2">
    <source>
        <dbReference type="ARBA" id="ARBA00023235"/>
    </source>
</evidence>
<dbReference type="Pfam" id="PF00849">
    <property type="entry name" value="PseudoU_synth_2"/>
    <property type="match status" value="1"/>
</dbReference>
<dbReference type="InterPro" id="IPR050188">
    <property type="entry name" value="RluA_PseudoU_synthase"/>
</dbReference>
<dbReference type="PROSITE" id="PS50889">
    <property type="entry name" value="S4"/>
    <property type="match status" value="1"/>
</dbReference>
<dbReference type="SUPFAM" id="SSF55120">
    <property type="entry name" value="Pseudouridine synthase"/>
    <property type="match status" value="1"/>
</dbReference>
<feature type="domain" description="RNA-binding S4" evidence="3">
    <location>
        <begin position="19"/>
        <end position="77"/>
    </location>
</feature>
<feature type="non-terminal residue" evidence="4">
    <location>
        <position position="226"/>
    </location>
</feature>
<evidence type="ECO:0000259" key="3">
    <source>
        <dbReference type="SMART" id="SM00363"/>
    </source>
</evidence>
<evidence type="ECO:0000313" key="4">
    <source>
        <dbReference type="EMBL" id="SVD16071.1"/>
    </source>
</evidence>
<keyword evidence="2" id="KW-0413">Isomerase</keyword>
<dbReference type="GO" id="GO:0009982">
    <property type="term" value="F:pseudouridine synthase activity"/>
    <property type="evidence" value="ECO:0007669"/>
    <property type="project" value="InterPro"/>
</dbReference>
<proteinExistence type="inferred from homology"/>
<dbReference type="GO" id="GO:0000455">
    <property type="term" value="P:enzyme-directed rRNA pseudouridine synthesis"/>
    <property type="evidence" value="ECO:0007669"/>
    <property type="project" value="TreeGrafter"/>
</dbReference>
<organism evidence="4">
    <name type="scientific">marine metagenome</name>
    <dbReference type="NCBI Taxonomy" id="408172"/>
    <lineage>
        <taxon>unclassified sequences</taxon>
        <taxon>metagenomes</taxon>
        <taxon>ecological metagenomes</taxon>
    </lineage>
</organism>
<evidence type="ECO:0000256" key="1">
    <source>
        <dbReference type="ARBA" id="ARBA00010876"/>
    </source>
</evidence>
<comment type="similarity">
    <text evidence="1">Belongs to the pseudouridine synthase RluA family.</text>
</comment>
<name>A0A382T463_9ZZZZ</name>
<dbReference type="PROSITE" id="PS01129">
    <property type="entry name" value="PSI_RLU"/>
    <property type="match status" value="1"/>
</dbReference>
<dbReference type="PANTHER" id="PTHR21600:SF44">
    <property type="entry name" value="RIBOSOMAL LARGE SUBUNIT PSEUDOURIDINE SYNTHASE D"/>
    <property type="match status" value="1"/>
</dbReference>